<comment type="subcellular location">
    <subcellularLocation>
        <location evidence="1">Secreted</location>
    </subcellularLocation>
</comment>
<evidence type="ECO:0000256" key="6">
    <source>
        <dbReference type="ARBA" id="ARBA00022801"/>
    </source>
</evidence>
<keyword evidence="10" id="KW-0961">Cell wall biogenesis/degradation</keyword>
<dbReference type="InterPro" id="IPR000743">
    <property type="entry name" value="Glyco_hydro_28"/>
</dbReference>
<feature type="signal peptide" evidence="17">
    <location>
        <begin position="1"/>
        <end position="17"/>
    </location>
</feature>
<evidence type="ECO:0000256" key="1">
    <source>
        <dbReference type="ARBA" id="ARBA00004613"/>
    </source>
</evidence>
<dbReference type="GO" id="GO:0047911">
    <property type="term" value="F:galacturan 1,4-alpha-galacturonidase activity"/>
    <property type="evidence" value="ECO:0007669"/>
    <property type="project" value="UniProtKB-EC"/>
</dbReference>
<evidence type="ECO:0000256" key="15">
    <source>
        <dbReference type="ARBA" id="ARBA00048766"/>
    </source>
</evidence>
<comment type="function">
    <text evidence="11">Specific in hydrolyzing the terminal glycosidic bond of polygalacturonic acid and oligogalacturonates.</text>
</comment>
<evidence type="ECO:0000256" key="4">
    <source>
        <dbReference type="ARBA" id="ARBA00022729"/>
    </source>
</evidence>
<dbReference type="PANTHER" id="PTHR31736:SF11">
    <property type="entry name" value="EXOPOLYGALACTURONASE C-RELATED"/>
    <property type="match status" value="1"/>
</dbReference>
<dbReference type="Proteomes" id="UP000279259">
    <property type="component" value="Unassembled WGS sequence"/>
</dbReference>
<proteinExistence type="inferred from homology"/>
<dbReference type="EC" id="3.2.1.67" evidence="12"/>
<comment type="caution">
    <text evidence="18">The sequence shown here is derived from an EMBL/GenBank/DDBJ whole genome shotgun (WGS) entry which is preliminary data.</text>
</comment>
<dbReference type="InterPro" id="IPR012334">
    <property type="entry name" value="Pectin_lyas_fold"/>
</dbReference>
<protein>
    <recommendedName>
        <fullName evidence="12">galacturonan 1,4-alpha-galacturonidase</fullName>
        <ecNumber evidence="12">3.2.1.67</ecNumber>
    </recommendedName>
    <alternativeName>
        <fullName evidence="13">Galacturan 1,4-alpha-galacturonidase C</fullName>
    </alternativeName>
    <alternativeName>
        <fullName evidence="14">Poly(1,4-alpha-D-galacturonide)galacturonohydrolase C</fullName>
    </alternativeName>
</protein>
<keyword evidence="6 16" id="KW-0378">Hydrolase</keyword>
<evidence type="ECO:0000256" key="7">
    <source>
        <dbReference type="ARBA" id="ARBA00023157"/>
    </source>
</evidence>
<evidence type="ECO:0000256" key="5">
    <source>
        <dbReference type="ARBA" id="ARBA00022737"/>
    </source>
</evidence>
<dbReference type="Gene3D" id="2.160.20.10">
    <property type="entry name" value="Single-stranded right-handed beta-helix, Pectin lyase-like"/>
    <property type="match status" value="2"/>
</dbReference>
<evidence type="ECO:0000256" key="3">
    <source>
        <dbReference type="ARBA" id="ARBA00022525"/>
    </source>
</evidence>
<dbReference type="GO" id="GO:0071555">
    <property type="term" value="P:cell wall organization"/>
    <property type="evidence" value="ECO:0007669"/>
    <property type="project" value="UniProtKB-KW"/>
</dbReference>
<evidence type="ECO:0000256" key="10">
    <source>
        <dbReference type="ARBA" id="ARBA00023316"/>
    </source>
</evidence>
<keyword evidence="3" id="KW-0964">Secreted</keyword>
<dbReference type="PANTHER" id="PTHR31736">
    <property type="match status" value="1"/>
</dbReference>
<evidence type="ECO:0000313" key="18">
    <source>
        <dbReference type="EMBL" id="RSH89263.1"/>
    </source>
</evidence>
<keyword evidence="5" id="KW-0677">Repeat</keyword>
<keyword evidence="8" id="KW-0325">Glycoprotein</keyword>
<reference evidence="18 19" key="1">
    <citation type="submission" date="2018-11" db="EMBL/GenBank/DDBJ databases">
        <title>Genome sequence of Saitozyma podzolica DSM 27192.</title>
        <authorList>
            <person name="Aliyu H."/>
            <person name="Gorte O."/>
            <person name="Ochsenreither K."/>
        </authorList>
    </citation>
    <scope>NUCLEOTIDE SEQUENCE [LARGE SCALE GENOMIC DNA]</scope>
    <source>
        <strain evidence="18 19">DSM 27192</strain>
    </source>
</reference>
<evidence type="ECO:0000256" key="8">
    <source>
        <dbReference type="ARBA" id="ARBA00023180"/>
    </source>
</evidence>
<evidence type="ECO:0000256" key="13">
    <source>
        <dbReference type="ARBA" id="ARBA00041474"/>
    </source>
</evidence>
<evidence type="ECO:0000256" key="12">
    <source>
        <dbReference type="ARBA" id="ARBA00038933"/>
    </source>
</evidence>
<keyword evidence="4 17" id="KW-0732">Signal</keyword>
<dbReference type="GO" id="GO:0004650">
    <property type="term" value="F:polygalacturonase activity"/>
    <property type="evidence" value="ECO:0007669"/>
    <property type="project" value="InterPro"/>
</dbReference>
<dbReference type="EMBL" id="RSCD01000014">
    <property type="protein sequence ID" value="RSH89263.1"/>
    <property type="molecule type" value="Genomic_DNA"/>
</dbReference>
<evidence type="ECO:0000256" key="2">
    <source>
        <dbReference type="ARBA" id="ARBA00008834"/>
    </source>
</evidence>
<gene>
    <name evidence="18" type="ORF">EHS25_002375</name>
</gene>
<dbReference type="Pfam" id="PF00295">
    <property type="entry name" value="Glyco_hydro_28"/>
    <property type="match status" value="1"/>
</dbReference>
<dbReference type="SUPFAM" id="SSF51126">
    <property type="entry name" value="Pectin lyase-like"/>
    <property type="match status" value="1"/>
</dbReference>
<evidence type="ECO:0000256" key="17">
    <source>
        <dbReference type="SAM" id="SignalP"/>
    </source>
</evidence>
<dbReference type="OrthoDB" id="187139at2759"/>
<comment type="catalytic activity">
    <reaction evidence="15">
        <text>[(1-&gt;4)-alpha-D-galacturonosyl](n) + H2O = alpha-D-galacturonate + [(1-&gt;4)-alpha-D-galacturonosyl](n-1)</text>
        <dbReference type="Rhea" id="RHEA:14117"/>
        <dbReference type="Rhea" id="RHEA-COMP:14570"/>
        <dbReference type="Rhea" id="RHEA-COMP:14572"/>
        <dbReference type="ChEBI" id="CHEBI:15377"/>
        <dbReference type="ChEBI" id="CHEBI:58658"/>
        <dbReference type="ChEBI" id="CHEBI:140523"/>
        <dbReference type="EC" id="3.2.1.67"/>
    </reaction>
</comment>
<evidence type="ECO:0000256" key="16">
    <source>
        <dbReference type="RuleBase" id="RU361169"/>
    </source>
</evidence>
<dbReference type="GO" id="GO:0005975">
    <property type="term" value="P:carbohydrate metabolic process"/>
    <property type="evidence" value="ECO:0007669"/>
    <property type="project" value="InterPro"/>
</dbReference>
<sequence>MRSALLLLLFSSLVVDAAWTPSRRSDIDPTTRNPVKRNSKSQTCIVAKSQGNNTDDAPNFVKAAQQCKSDGVIVFQEGVDYNIFTPINATLSNVEVQIKGNLHLPQDIPTIQALVNKTTGGNLPWISLSGTNIALTGVQNVTTGWIYGYGENWWNANAKNGTGLAGRPHLIKVHALYGNNIYVRNTFIDATTVPGGGFPFNTATNVLIEDSVIMNGDDAITVENGAENVTVRNALIGGPGCHGTSVGSLGQDQTVFNRVKNILFTDITAVNCVYGARFKSWVGGQGLAQNVTWQNYHVENVTFPIYVTQTYVNQGSAQTQNSGEGSNTTATVNGRLNNASVVMENFTYENWTGTINTYQRGDWSCVTNPCWYDVPGADGTQSIVIQCSNSTSCSDYQLKNIQVTPMSSKPASVLCTYLDAKANPSSGLCVPTGRTCPRSEGAGTK</sequence>
<comment type="similarity">
    <text evidence="2 16">Belongs to the glycosyl hydrolase 28 family.</text>
</comment>
<keyword evidence="9 16" id="KW-0326">Glycosidase</keyword>
<organism evidence="18 19">
    <name type="scientific">Saitozyma podzolica</name>
    <dbReference type="NCBI Taxonomy" id="1890683"/>
    <lineage>
        <taxon>Eukaryota</taxon>
        <taxon>Fungi</taxon>
        <taxon>Dikarya</taxon>
        <taxon>Basidiomycota</taxon>
        <taxon>Agaricomycotina</taxon>
        <taxon>Tremellomycetes</taxon>
        <taxon>Tremellales</taxon>
        <taxon>Trimorphomycetaceae</taxon>
        <taxon>Saitozyma</taxon>
    </lineage>
</organism>
<dbReference type="GO" id="GO:0005576">
    <property type="term" value="C:extracellular region"/>
    <property type="evidence" value="ECO:0007669"/>
    <property type="project" value="UniProtKB-SubCell"/>
</dbReference>
<accession>A0A427YDX5</accession>
<evidence type="ECO:0000313" key="19">
    <source>
        <dbReference type="Proteomes" id="UP000279259"/>
    </source>
</evidence>
<keyword evidence="19" id="KW-1185">Reference proteome</keyword>
<name>A0A427YDX5_9TREE</name>
<dbReference type="STRING" id="1890683.A0A427YDX5"/>
<keyword evidence="7" id="KW-1015">Disulfide bond</keyword>
<dbReference type="AlphaFoldDB" id="A0A427YDX5"/>
<evidence type="ECO:0000256" key="14">
    <source>
        <dbReference type="ARBA" id="ARBA00042262"/>
    </source>
</evidence>
<feature type="chain" id="PRO_5018976001" description="galacturonan 1,4-alpha-galacturonidase" evidence="17">
    <location>
        <begin position="18"/>
        <end position="445"/>
    </location>
</feature>
<evidence type="ECO:0000256" key="9">
    <source>
        <dbReference type="ARBA" id="ARBA00023295"/>
    </source>
</evidence>
<dbReference type="InterPro" id="IPR011050">
    <property type="entry name" value="Pectin_lyase_fold/virulence"/>
</dbReference>
<evidence type="ECO:0000256" key="11">
    <source>
        <dbReference type="ARBA" id="ARBA00037312"/>
    </source>
</evidence>